<evidence type="ECO:0000256" key="1">
    <source>
        <dbReference type="ARBA" id="ARBA00001936"/>
    </source>
</evidence>
<dbReference type="InterPro" id="IPR011095">
    <property type="entry name" value="Dala_Dala_lig_C"/>
</dbReference>
<keyword evidence="5" id="KW-0479">Metal-binding</keyword>
<proteinExistence type="inferred from homology"/>
<dbReference type="Gene3D" id="3.30.1490.20">
    <property type="entry name" value="ATP-grasp fold, A domain"/>
    <property type="match status" value="1"/>
</dbReference>
<evidence type="ECO:0000256" key="5">
    <source>
        <dbReference type="ARBA" id="ARBA00022723"/>
    </source>
</evidence>
<dbReference type="GO" id="GO:0005524">
    <property type="term" value="F:ATP binding"/>
    <property type="evidence" value="ECO:0007669"/>
    <property type="project" value="UniProtKB-KW"/>
</dbReference>
<dbReference type="NCBIfam" id="NF002528">
    <property type="entry name" value="PRK01966.1-4"/>
    <property type="match status" value="1"/>
</dbReference>
<comment type="caution">
    <text evidence="14">The sequence shown here is derived from an EMBL/GenBank/DDBJ whole genome shotgun (WGS) entry which is preliminary data.</text>
</comment>
<comment type="similarity">
    <text evidence="3">Belongs to the D-alanine--D-alanine ligase family.</text>
</comment>
<keyword evidence="9" id="KW-0133">Cell shape</keyword>
<sequence>MSKETVAILFGGRSSEHEISCLSAGGVLSAINRDKYEVVLIGITKAGNWVLVPESHKLAILDGKLPEVPSDAPAVIADVAGFSVGGHELKVDLIFPTLHGPYGEDGSIQGHFEIADIAYVGSGVLASAVAMDKSFAKSIFAAHGLKVADGFTVTTKQWNSEQAIWQKRADELSYPLFVKPARGGSSRGTTKVKSSSELASAIAEAHKFDPKAMVESAVVGLEIECAVLEIDGAPQASKVGQVKIDSKFEFYDFNAKYLDGATDIVIPADIPESASDAIRAASLDAFTSLGCSGLARVDFFFTNTGEIVINEINTMPGFTATSVFPKMWAATGKSYPEIVQALINTAKRRENGVLGN</sequence>
<evidence type="ECO:0000256" key="11">
    <source>
        <dbReference type="ARBA" id="ARBA00023211"/>
    </source>
</evidence>
<evidence type="ECO:0000256" key="8">
    <source>
        <dbReference type="ARBA" id="ARBA00022842"/>
    </source>
</evidence>
<comment type="cofactor">
    <cofactor evidence="1">
        <name>Mn(2+)</name>
        <dbReference type="ChEBI" id="CHEBI:29035"/>
    </cofactor>
</comment>
<dbReference type="GO" id="GO:0005829">
    <property type="term" value="C:cytosol"/>
    <property type="evidence" value="ECO:0007669"/>
    <property type="project" value="TreeGrafter"/>
</dbReference>
<dbReference type="PROSITE" id="PS50975">
    <property type="entry name" value="ATP_GRASP"/>
    <property type="match status" value="1"/>
</dbReference>
<keyword evidence="10" id="KW-0573">Peptidoglycan synthesis</keyword>
<feature type="domain" description="ATP-grasp" evidence="13">
    <location>
        <begin position="137"/>
        <end position="344"/>
    </location>
</feature>
<dbReference type="NCBIfam" id="NF002378">
    <property type="entry name" value="PRK01372.1"/>
    <property type="match status" value="1"/>
</dbReference>
<accession>A0A094QNZ5</accession>
<dbReference type="GO" id="GO:0008716">
    <property type="term" value="F:D-alanine-D-alanine ligase activity"/>
    <property type="evidence" value="ECO:0007669"/>
    <property type="project" value="InterPro"/>
</dbReference>
<dbReference type="SUPFAM" id="SSF52440">
    <property type="entry name" value="PreATP-grasp domain"/>
    <property type="match status" value="1"/>
</dbReference>
<dbReference type="InterPro" id="IPR013815">
    <property type="entry name" value="ATP_grasp_subdomain_1"/>
</dbReference>
<dbReference type="AlphaFoldDB" id="A0A094QNZ5"/>
<dbReference type="PIRSF" id="PIRSF039102">
    <property type="entry name" value="Ddl/VanB"/>
    <property type="match status" value="1"/>
</dbReference>
<keyword evidence="6" id="KW-0547">Nucleotide-binding</keyword>
<dbReference type="PROSITE" id="PS00844">
    <property type="entry name" value="DALA_DALA_LIGASE_2"/>
    <property type="match status" value="1"/>
</dbReference>
<protein>
    <recommendedName>
        <fullName evidence="13">ATP-grasp domain-containing protein</fullName>
    </recommendedName>
</protein>
<dbReference type="GO" id="GO:0046872">
    <property type="term" value="F:metal ion binding"/>
    <property type="evidence" value="ECO:0007669"/>
    <property type="project" value="UniProtKB-KW"/>
</dbReference>
<organism evidence="14">
    <name type="scientific">freshwater metagenome</name>
    <dbReference type="NCBI Taxonomy" id="449393"/>
    <lineage>
        <taxon>unclassified sequences</taxon>
        <taxon>metagenomes</taxon>
        <taxon>ecological metagenomes</taxon>
    </lineage>
</organism>
<evidence type="ECO:0000256" key="6">
    <source>
        <dbReference type="ARBA" id="ARBA00022741"/>
    </source>
</evidence>
<dbReference type="PROSITE" id="PS00843">
    <property type="entry name" value="DALA_DALA_LIGASE_1"/>
    <property type="match status" value="1"/>
</dbReference>
<dbReference type="EMBL" id="JNSK01000069">
    <property type="protein sequence ID" value="KGA16316.1"/>
    <property type="molecule type" value="Genomic_DNA"/>
</dbReference>
<dbReference type="InterPro" id="IPR000291">
    <property type="entry name" value="D-Ala_lig_Van_CS"/>
</dbReference>
<dbReference type="Gene3D" id="3.30.470.20">
    <property type="entry name" value="ATP-grasp fold, B domain"/>
    <property type="match status" value="1"/>
</dbReference>
<keyword evidence="12" id="KW-0961">Cell wall biogenesis/degradation</keyword>
<dbReference type="InterPro" id="IPR011761">
    <property type="entry name" value="ATP-grasp"/>
</dbReference>
<dbReference type="GO" id="GO:0008360">
    <property type="term" value="P:regulation of cell shape"/>
    <property type="evidence" value="ECO:0007669"/>
    <property type="project" value="UniProtKB-KW"/>
</dbReference>
<dbReference type="FunFam" id="3.30.470.20:FF:000008">
    <property type="entry name" value="D-alanine--D-alanine ligase"/>
    <property type="match status" value="1"/>
</dbReference>
<dbReference type="Pfam" id="PF07478">
    <property type="entry name" value="Dala_Dala_lig_C"/>
    <property type="match status" value="1"/>
</dbReference>
<gene>
    <name evidence="14" type="ORF">GM50_14800</name>
</gene>
<evidence type="ECO:0000256" key="7">
    <source>
        <dbReference type="ARBA" id="ARBA00022840"/>
    </source>
</evidence>
<dbReference type="PANTHER" id="PTHR23132:SF25">
    <property type="entry name" value="D-ALANINE--D-ALANINE LIGASE A"/>
    <property type="match status" value="1"/>
</dbReference>
<evidence type="ECO:0000256" key="3">
    <source>
        <dbReference type="ARBA" id="ARBA00010871"/>
    </source>
</evidence>
<name>A0A094QNZ5_9ZZZZ</name>
<evidence type="ECO:0000256" key="9">
    <source>
        <dbReference type="ARBA" id="ARBA00022960"/>
    </source>
</evidence>
<dbReference type="GO" id="GO:0071555">
    <property type="term" value="P:cell wall organization"/>
    <property type="evidence" value="ECO:0007669"/>
    <property type="project" value="UniProtKB-KW"/>
</dbReference>
<dbReference type="PANTHER" id="PTHR23132">
    <property type="entry name" value="D-ALANINE--D-ALANINE LIGASE"/>
    <property type="match status" value="1"/>
</dbReference>
<evidence type="ECO:0000256" key="12">
    <source>
        <dbReference type="ARBA" id="ARBA00023316"/>
    </source>
</evidence>
<dbReference type="InterPro" id="IPR016185">
    <property type="entry name" value="PreATP-grasp_dom_sf"/>
</dbReference>
<keyword evidence="8" id="KW-0460">Magnesium</keyword>
<evidence type="ECO:0000313" key="14">
    <source>
        <dbReference type="EMBL" id="KGA16316.1"/>
    </source>
</evidence>
<keyword evidence="11" id="KW-0464">Manganese</keyword>
<dbReference type="Gene3D" id="3.40.50.20">
    <property type="match status" value="1"/>
</dbReference>
<dbReference type="GO" id="GO:0009252">
    <property type="term" value="P:peptidoglycan biosynthetic process"/>
    <property type="evidence" value="ECO:0007669"/>
    <property type="project" value="UniProtKB-KW"/>
</dbReference>
<keyword evidence="7" id="KW-0067">ATP-binding</keyword>
<evidence type="ECO:0000259" key="13">
    <source>
        <dbReference type="PROSITE" id="PS50975"/>
    </source>
</evidence>
<dbReference type="Pfam" id="PF01820">
    <property type="entry name" value="Dala_Dala_lig_N"/>
    <property type="match status" value="1"/>
</dbReference>
<evidence type="ECO:0000256" key="2">
    <source>
        <dbReference type="ARBA" id="ARBA00001946"/>
    </source>
</evidence>
<reference evidence="14" key="1">
    <citation type="submission" date="2014-05" db="EMBL/GenBank/DDBJ databases">
        <title>Key roles for freshwater Actinobacteria revealed by deep metagenomic sequencing.</title>
        <authorList>
            <person name="Ghai R."/>
            <person name="Mizuno C.M."/>
            <person name="Picazo A."/>
            <person name="Camacho A."/>
            <person name="Rodriguez-Valera F."/>
        </authorList>
    </citation>
    <scope>NUCLEOTIDE SEQUENCE</scope>
</reference>
<dbReference type="InterPro" id="IPR005905">
    <property type="entry name" value="D_ala_D_ala"/>
</dbReference>
<keyword evidence="4" id="KW-0436">Ligase</keyword>
<evidence type="ECO:0000256" key="10">
    <source>
        <dbReference type="ARBA" id="ARBA00022984"/>
    </source>
</evidence>
<dbReference type="HAMAP" id="MF_00047">
    <property type="entry name" value="Dala_Dala_lig"/>
    <property type="match status" value="1"/>
</dbReference>
<dbReference type="SUPFAM" id="SSF56059">
    <property type="entry name" value="Glutathione synthetase ATP-binding domain-like"/>
    <property type="match status" value="1"/>
</dbReference>
<evidence type="ECO:0000256" key="4">
    <source>
        <dbReference type="ARBA" id="ARBA00022598"/>
    </source>
</evidence>
<dbReference type="InterPro" id="IPR011127">
    <property type="entry name" value="Dala_Dala_lig_N"/>
</dbReference>
<dbReference type="NCBIfam" id="TIGR01205">
    <property type="entry name" value="D_ala_D_alaTIGR"/>
    <property type="match status" value="1"/>
</dbReference>
<comment type="cofactor">
    <cofactor evidence="2">
        <name>Mg(2+)</name>
        <dbReference type="ChEBI" id="CHEBI:18420"/>
    </cofactor>
</comment>